<protein>
    <submittedName>
        <fullName evidence="1">Uncharacterized protein</fullName>
    </submittedName>
</protein>
<evidence type="ECO:0000313" key="1">
    <source>
        <dbReference type="EMBL" id="CAE8643285.1"/>
    </source>
</evidence>
<reference evidence="1" key="1">
    <citation type="submission" date="2021-02" db="EMBL/GenBank/DDBJ databases">
        <authorList>
            <person name="Dougan E. K."/>
            <person name="Rhodes N."/>
            <person name="Thang M."/>
            <person name="Chan C."/>
        </authorList>
    </citation>
    <scope>NUCLEOTIDE SEQUENCE</scope>
</reference>
<dbReference type="EMBL" id="CAJNNV010033320">
    <property type="protein sequence ID" value="CAE8643285.1"/>
    <property type="molecule type" value="Genomic_DNA"/>
</dbReference>
<name>A0A813HYR6_POLGL</name>
<proteinExistence type="predicted"/>
<evidence type="ECO:0000313" key="2">
    <source>
        <dbReference type="Proteomes" id="UP000654075"/>
    </source>
</evidence>
<dbReference type="AlphaFoldDB" id="A0A813HYR6"/>
<sequence length="172" mass="19469">MDSPPALGNQKVLAMFYGTGAQTQLRNTYNNDNNKGQFVLSAPYLGAVMHAANRMIDELRERINAATVAWRSMLRLWGNTVISDKTRKKKIQVSVQSVLLSGQEVSCFTKSQQHQLEVWRVKRLRVLMCSKTSREFLSTDAHKDTPFQMRVFVDILRFPQYAVSLGLGVCNG</sequence>
<accession>A0A813HYR6</accession>
<dbReference type="Proteomes" id="UP000654075">
    <property type="component" value="Unassembled WGS sequence"/>
</dbReference>
<organism evidence="1 2">
    <name type="scientific">Polarella glacialis</name>
    <name type="common">Dinoflagellate</name>
    <dbReference type="NCBI Taxonomy" id="89957"/>
    <lineage>
        <taxon>Eukaryota</taxon>
        <taxon>Sar</taxon>
        <taxon>Alveolata</taxon>
        <taxon>Dinophyceae</taxon>
        <taxon>Suessiales</taxon>
        <taxon>Suessiaceae</taxon>
        <taxon>Polarella</taxon>
    </lineage>
</organism>
<keyword evidence="2" id="KW-1185">Reference proteome</keyword>
<gene>
    <name evidence="1" type="ORF">PGLA1383_LOCUS57638</name>
</gene>
<comment type="caution">
    <text evidence="1">The sequence shown here is derived from an EMBL/GenBank/DDBJ whole genome shotgun (WGS) entry which is preliminary data.</text>
</comment>